<evidence type="ECO:0000259" key="9">
    <source>
        <dbReference type="PROSITE" id="PS51012"/>
    </source>
</evidence>
<evidence type="ECO:0000256" key="8">
    <source>
        <dbReference type="SAM" id="Phobius"/>
    </source>
</evidence>
<dbReference type="PANTHER" id="PTHR30294:SF38">
    <property type="entry name" value="TRANSPORT PERMEASE PROTEIN"/>
    <property type="match status" value="1"/>
</dbReference>
<keyword evidence="3" id="KW-0813">Transport</keyword>
<comment type="subcellular location">
    <subcellularLocation>
        <location evidence="1">Cell membrane</location>
        <topology evidence="1">Multi-pass membrane protein</topology>
    </subcellularLocation>
</comment>
<dbReference type="InterPro" id="IPR051449">
    <property type="entry name" value="ABC-2_transporter_component"/>
</dbReference>
<feature type="transmembrane region" description="Helical" evidence="8">
    <location>
        <begin position="257"/>
        <end position="281"/>
    </location>
</feature>
<gene>
    <name evidence="10" type="ORF">GCM10010954_18480</name>
</gene>
<reference evidence="10" key="1">
    <citation type="journal article" date="2014" name="Int. J. Syst. Evol. Microbiol.">
        <title>Complete genome sequence of Corynebacterium casei LMG S-19264T (=DSM 44701T), isolated from a smear-ripened cheese.</title>
        <authorList>
            <consortium name="US DOE Joint Genome Institute (JGI-PGF)"/>
            <person name="Walter F."/>
            <person name="Albersmeier A."/>
            <person name="Kalinowski J."/>
            <person name="Ruckert C."/>
        </authorList>
    </citation>
    <scope>NUCLEOTIDE SEQUENCE</scope>
    <source>
        <strain evidence="10">CGMCC 1.12153</strain>
    </source>
</reference>
<dbReference type="PANTHER" id="PTHR30294">
    <property type="entry name" value="MEMBRANE COMPONENT OF ABC TRANSPORTER YHHJ-RELATED"/>
    <property type="match status" value="1"/>
</dbReference>
<reference evidence="10" key="2">
    <citation type="submission" date="2020-09" db="EMBL/GenBank/DDBJ databases">
        <authorList>
            <person name="Sun Q."/>
            <person name="Zhou Y."/>
        </authorList>
    </citation>
    <scope>NUCLEOTIDE SEQUENCE</scope>
    <source>
        <strain evidence="10">CGMCC 1.12153</strain>
    </source>
</reference>
<evidence type="ECO:0000256" key="4">
    <source>
        <dbReference type="ARBA" id="ARBA00022475"/>
    </source>
</evidence>
<keyword evidence="7 8" id="KW-0472">Membrane</keyword>
<evidence type="ECO:0000256" key="2">
    <source>
        <dbReference type="ARBA" id="ARBA00007783"/>
    </source>
</evidence>
<keyword evidence="11" id="KW-1185">Reference proteome</keyword>
<dbReference type="Pfam" id="PF12698">
    <property type="entry name" value="ABC2_membrane_3"/>
    <property type="match status" value="1"/>
</dbReference>
<comment type="similarity">
    <text evidence="2">Belongs to the ABC-2 integral membrane protein family.</text>
</comment>
<dbReference type="AlphaFoldDB" id="A0A917B4T3"/>
<keyword evidence="6 8" id="KW-1133">Transmembrane helix</keyword>
<dbReference type="GO" id="GO:0140359">
    <property type="term" value="F:ABC-type transporter activity"/>
    <property type="evidence" value="ECO:0007669"/>
    <property type="project" value="InterPro"/>
</dbReference>
<evidence type="ECO:0000256" key="7">
    <source>
        <dbReference type="ARBA" id="ARBA00023136"/>
    </source>
</evidence>
<feature type="transmembrane region" description="Helical" evidence="8">
    <location>
        <begin position="222"/>
        <end position="245"/>
    </location>
</feature>
<evidence type="ECO:0000313" key="11">
    <source>
        <dbReference type="Proteomes" id="UP000660110"/>
    </source>
</evidence>
<dbReference type="EMBL" id="BMEL01000002">
    <property type="protein sequence ID" value="GGF20026.1"/>
    <property type="molecule type" value="Genomic_DNA"/>
</dbReference>
<evidence type="ECO:0000256" key="6">
    <source>
        <dbReference type="ARBA" id="ARBA00022989"/>
    </source>
</evidence>
<feature type="transmembrane region" description="Helical" evidence="8">
    <location>
        <begin position="188"/>
        <end position="210"/>
    </location>
</feature>
<feature type="transmembrane region" description="Helical" evidence="8">
    <location>
        <begin position="144"/>
        <end position="167"/>
    </location>
</feature>
<name>A0A917B4T3_HALAA</name>
<feature type="domain" description="ABC transmembrane type-2" evidence="9">
    <location>
        <begin position="97"/>
        <end position="335"/>
    </location>
</feature>
<sequence>MNTWTITRRIFTQFRRDKRSMALMILAPIFVFTLMWLVLDSDENTLEIATIGVPSSFTEHLSAEEDVNVTSLSEAEAKEEIAEATIDAFILWKDGQPAVTIEGSDPNITSSIKDLLQNANREVSSDPFEVYFWHGSDDLELFDYIGPVLIGFFVFFFVFIVGGVSFLRERTQGTLERILSTPLKRSELVFGYLLGFGLFTILQSFLIAAYSIYVLDVYMEGYFLYVLLVTFLLALTALCLGTLLSAFAKNEFQMIQFIPLVIVPQVFFSGLFPIEGMAYWLQAIGKVMPLTYGAEALRGIMLRSEGFADFQSPLYILLGFIILFTVLNIFALKRHRSL</sequence>
<dbReference type="Proteomes" id="UP000660110">
    <property type="component" value="Unassembled WGS sequence"/>
</dbReference>
<feature type="transmembrane region" description="Helical" evidence="8">
    <location>
        <begin position="21"/>
        <end position="39"/>
    </location>
</feature>
<organism evidence="10 11">
    <name type="scientific">Halobacillus andaensis</name>
    <dbReference type="NCBI Taxonomy" id="1176239"/>
    <lineage>
        <taxon>Bacteria</taxon>
        <taxon>Bacillati</taxon>
        <taxon>Bacillota</taxon>
        <taxon>Bacilli</taxon>
        <taxon>Bacillales</taxon>
        <taxon>Bacillaceae</taxon>
        <taxon>Halobacillus</taxon>
    </lineage>
</organism>
<evidence type="ECO:0000256" key="1">
    <source>
        <dbReference type="ARBA" id="ARBA00004651"/>
    </source>
</evidence>
<dbReference type="InterPro" id="IPR013525">
    <property type="entry name" value="ABC2_TM"/>
</dbReference>
<evidence type="ECO:0000256" key="3">
    <source>
        <dbReference type="ARBA" id="ARBA00022448"/>
    </source>
</evidence>
<proteinExistence type="inferred from homology"/>
<dbReference type="GO" id="GO:0005886">
    <property type="term" value="C:plasma membrane"/>
    <property type="evidence" value="ECO:0007669"/>
    <property type="project" value="UniProtKB-SubCell"/>
</dbReference>
<keyword evidence="4" id="KW-1003">Cell membrane</keyword>
<accession>A0A917B4T3</accession>
<keyword evidence="5 8" id="KW-0812">Transmembrane</keyword>
<evidence type="ECO:0000313" key="10">
    <source>
        <dbReference type="EMBL" id="GGF20026.1"/>
    </source>
</evidence>
<protein>
    <submittedName>
        <fullName evidence="10">Transport permease protein</fullName>
    </submittedName>
</protein>
<feature type="transmembrane region" description="Helical" evidence="8">
    <location>
        <begin position="314"/>
        <end position="332"/>
    </location>
</feature>
<dbReference type="InterPro" id="IPR047817">
    <property type="entry name" value="ABC2_TM_bact-type"/>
</dbReference>
<dbReference type="RefSeq" id="WP_188377200.1">
    <property type="nucleotide sequence ID" value="NZ_BMEL01000002.1"/>
</dbReference>
<evidence type="ECO:0000256" key="5">
    <source>
        <dbReference type="ARBA" id="ARBA00022692"/>
    </source>
</evidence>
<comment type="caution">
    <text evidence="10">The sequence shown here is derived from an EMBL/GenBank/DDBJ whole genome shotgun (WGS) entry which is preliminary data.</text>
</comment>
<dbReference type="PROSITE" id="PS51012">
    <property type="entry name" value="ABC_TM2"/>
    <property type="match status" value="1"/>
</dbReference>